<keyword evidence="4" id="KW-1185">Reference proteome</keyword>
<dbReference type="Proteomes" id="UP000766336">
    <property type="component" value="Unassembled WGS sequence"/>
</dbReference>
<organism evidence="3 4">
    <name type="scientific">Roseococcus pinisoli</name>
    <dbReference type="NCBI Taxonomy" id="2835040"/>
    <lineage>
        <taxon>Bacteria</taxon>
        <taxon>Pseudomonadati</taxon>
        <taxon>Pseudomonadota</taxon>
        <taxon>Alphaproteobacteria</taxon>
        <taxon>Acetobacterales</taxon>
        <taxon>Roseomonadaceae</taxon>
        <taxon>Roseococcus</taxon>
    </lineage>
</organism>
<evidence type="ECO:0000313" key="3">
    <source>
        <dbReference type="EMBL" id="MBS7812799.1"/>
    </source>
</evidence>
<comment type="similarity">
    <text evidence="1 2">Belongs to the OprB family.</text>
</comment>
<dbReference type="RefSeq" id="WP_213671485.1">
    <property type="nucleotide sequence ID" value="NZ_JAHCDA010000003.1"/>
</dbReference>
<evidence type="ECO:0000256" key="1">
    <source>
        <dbReference type="ARBA" id="ARBA00008769"/>
    </source>
</evidence>
<proteinExistence type="inferred from homology"/>
<evidence type="ECO:0000313" key="4">
    <source>
        <dbReference type="Proteomes" id="UP000766336"/>
    </source>
</evidence>
<gene>
    <name evidence="3" type="ORF">KHU32_17755</name>
</gene>
<dbReference type="PANTHER" id="PTHR37944">
    <property type="entry name" value="PORIN B"/>
    <property type="match status" value="1"/>
</dbReference>
<dbReference type="Pfam" id="PF04966">
    <property type="entry name" value="OprB"/>
    <property type="match status" value="1"/>
</dbReference>
<accession>A0ABS5QGT1</accession>
<evidence type="ECO:0000256" key="2">
    <source>
        <dbReference type="RuleBase" id="RU363072"/>
    </source>
</evidence>
<dbReference type="Gene3D" id="2.40.160.180">
    <property type="entry name" value="Carbohydrate-selective porin OprB"/>
    <property type="match status" value="1"/>
</dbReference>
<protein>
    <submittedName>
        <fullName evidence="3">Carbohydrate porin</fullName>
    </submittedName>
</protein>
<dbReference type="PANTHER" id="PTHR37944:SF1">
    <property type="entry name" value="PORIN B"/>
    <property type="match status" value="1"/>
</dbReference>
<name>A0ABS5QGT1_9PROT</name>
<dbReference type="InterPro" id="IPR038673">
    <property type="entry name" value="OprB_sf"/>
</dbReference>
<dbReference type="InterPro" id="IPR007049">
    <property type="entry name" value="Carb-sel_porin_OprB"/>
</dbReference>
<reference evidence="3 4" key="1">
    <citation type="submission" date="2021-05" db="EMBL/GenBank/DDBJ databases">
        <title>Roseococcus sp. XZZS9, whole genome shotgun sequencing project.</title>
        <authorList>
            <person name="Zhao G."/>
            <person name="Shen L."/>
        </authorList>
    </citation>
    <scope>NUCLEOTIDE SEQUENCE [LARGE SCALE GENOMIC DNA]</scope>
    <source>
        <strain evidence="3 4">XZZS9</strain>
    </source>
</reference>
<sequence>MAVDKISPRGAMPALLRALLCVLLPLLLPLGEGAQGQIEERGPRSDGPTTSNLRYTLPGGGDPFGIVQSLSNRGIELRLSYMTDVLGNVQGGQRRGWVNQGLLEPSLQVDFERLAGITGLKGYLNGFFIHNTGRIRRDYVGGVNTIGAIEAMPRIRLSEVWLEQSLLDGAIRLRAGQLAADVEFLFSDLSTMFLQSDFPTISALNLPGGGPAFPLATPGAMVAVRPSAGFDLSAAIFDGNTGPPQRGVDDQVRSRYNTNFRVLDPALLFAEARWRRNQEPNAPGLARTLKLGGWGHLGRFEDLRFSVDGSLLANPASSGVPLRRRGTWGLYGILDQQLWRPEGGDALSGISVFGRVTIAPQDRSTIGFYADGGIVFANLVPGRPHDRFGVGFVFAQYAQAARDFDRDVARLSDGPSPRRNFEANLELTYLAEIHPGFDLQPVVTHIWNPSETPGGRNALVVGFRTRILY</sequence>
<dbReference type="EMBL" id="JAHCDA010000003">
    <property type="protein sequence ID" value="MBS7812799.1"/>
    <property type="molecule type" value="Genomic_DNA"/>
</dbReference>
<comment type="caution">
    <text evidence="3">The sequence shown here is derived from an EMBL/GenBank/DDBJ whole genome shotgun (WGS) entry which is preliminary data.</text>
</comment>
<dbReference type="InterPro" id="IPR052932">
    <property type="entry name" value="OprB_Porin"/>
</dbReference>